<evidence type="ECO:0000256" key="7">
    <source>
        <dbReference type="ARBA" id="ARBA00023136"/>
    </source>
</evidence>
<accession>A0A6B2LKK7</accession>
<dbReference type="FunFam" id="3.40.50.300:FF:000343">
    <property type="entry name" value="Ras family gtpase"/>
    <property type="match status" value="1"/>
</dbReference>
<dbReference type="CDD" id="cd00876">
    <property type="entry name" value="Ras"/>
    <property type="match status" value="1"/>
</dbReference>
<dbReference type="AlphaFoldDB" id="A0A6B2LKK7"/>
<dbReference type="EC" id="3.6.5.2" evidence="2"/>
<keyword evidence="3" id="KW-1003">Cell membrane</keyword>
<evidence type="ECO:0000256" key="5">
    <source>
        <dbReference type="ARBA" id="ARBA00022801"/>
    </source>
</evidence>
<dbReference type="SMART" id="SM00175">
    <property type="entry name" value="RAB"/>
    <property type="match status" value="1"/>
</dbReference>
<comment type="subcellular location">
    <subcellularLocation>
        <location evidence="1">Cell membrane</location>
    </subcellularLocation>
</comment>
<dbReference type="Pfam" id="PF00071">
    <property type="entry name" value="Ras"/>
    <property type="match status" value="1"/>
</dbReference>
<evidence type="ECO:0000256" key="4">
    <source>
        <dbReference type="ARBA" id="ARBA00022741"/>
    </source>
</evidence>
<dbReference type="InterPro" id="IPR005225">
    <property type="entry name" value="Small_GTP-bd"/>
</dbReference>
<dbReference type="InterPro" id="IPR001806">
    <property type="entry name" value="Small_GTPase"/>
</dbReference>
<evidence type="ECO:0000313" key="8">
    <source>
        <dbReference type="EMBL" id="NDV37573.1"/>
    </source>
</evidence>
<dbReference type="PANTHER" id="PTHR24070">
    <property type="entry name" value="RAS, DI-RAS, AND RHEB FAMILY MEMBERS OF SMALL GTPASE SUPERFAMILY"/>
    <property type="match status" value="1"/>
</dbReference>
<evidence type="ECO:0000256" key="2">
    <source>
        <dbReference type="ARBA" id="ARBA00011984"/>
    </source>
</evidence>
<sequence length="181" mass="20322">MVLVGIGGVGKSCLTIQYISGQFVDDYDPTLEDSYRKQTTVENKECILDIFDTAGQEVFSAVRDQYMRTGDGFLVVYSITLQDSFDAAINLHEHILQIKDVDKVPFVLIGNKADLDDAREVPTDRGKTLSDELKCPFFETSAKTSKNVAESFQELVKEVNKFRNEADPEKPPKKGFRCVLL</sequence>
<name>A0A6B2LKK7_9EUKA</name>
<dbReference type="GO" id="GO:0007165">
    <property type="term" value="P:signal transduction"/>
    <property type="evidence" value="ECO:0007669"/>
    <property type="project" value="InterPro"/>
</dbReference>
<dbReference type="PRINTS" id="PR00449">
    <property type="entry name" value="RASTRNSFRMNG"/>
</dbReference>
<proteinExistence type="predicted"/>
<dbReference type="InterPro" id="IPR020849">
    <property type="entry name" value="Small_GTPase_Ras-type"/>
</dbReference>
<keyword evidence="5" id="KW-0378">Hydrolase</keyword>
<keyword evidence="7" id="KW-0472">Membrane</keyword>
<reference evidence="8" key="1">
    <citation type="journal article" date="2020" name="J. Eukaryot. Microbiol.">
        <title>De novo Sequencing, Assembly and Annotation of the Transcriptome for the Free-Living Testate Amoeba Arcella intermedia.</title>
        <authorList>
            <person name="Ribeiro G.M."/>
            <person name="Porfirio-Sousa A.L."/>
            <person name="Maurer-Alcala X.X."/>
            <person name="Katz L.A."/>
            <person name="Lahr D.J.G."/>
        </authorList>
    </citation>
    <scope>NUCLEOTIDE SEQUENCE</scope>
</reference>
<dbReference type="PROSITE" id="PS51421">
    <property type="entry name" value="RAS"/>
    <property type="match status" value="1"/>
</dbReference>
<protein>
    <recommendedName>
        <fullName evidence="2">small monomeric GTPase</fullName>
        <ecNumber evidence="2">3.6.5.2</ecNumber>
    </recommendedName>
</protein>
<dbReference type="PROSITE" id="PS51419">
    <property type="entry name" value="RAB"/>
    <property type="match status" value="1"/>
</dbReference>
<keyword evidence="6" id="KW-0342">GTP-binding</keyword>
<dbReference type="EMBL" id="GIBP01008604">
    <property type="protein sequence ID" value="NDV37573.1"/>
    <property type="molecule type" value="Transcribed_RNA"/>
</dbReference>
<dbReference type="GO" id="GO:0005886">
    <property type="term" value="C:plasma membrane"/>
    <property type="evidence" value="ECO:0007669"/>
    <property type="project" value="UniProtKB-SubCell"/>
</dbReference>
<dbReference type="InterPro" id="IPR027417">
    <property type="entry name" value="P-loop_NTPase"/>
</dbReference>
<dbReference type="SUPFAM" id="SSF52540">
    <property type="entry name" value="P-loop containing nucleoside triphosphate hydrolases"/>
    <property type="match status" value="1"/>
</dbReference>
<organism evidence="8">
    <name type="scientific">Arcella intermedia</name>
    <dbReference type="NCBI Taxonomy" id="1963864"/>
    <lineage>
        <taxon>Eukaryota</taxon>
        <taxon>Amoebozoa</taxon>
        <taxon>Tubulinea</taxon>
        <taxon>Elardia</taxon>
        <taxon>Arcellinida</taxon>
        <taxon>Sphaerothecina</taxon>
        <taxon>Arcellidae</taxon>
        <taxon>Arcella</taxon>
    </lineage>
</organism>
<dbReference type="SMART" id="SM00173">
    <property type="entry name" value="RAS"/>
    <property type="match status" value="1"/>
</dbReference>
<evidence type="ECO:0000256" key="6">
    <source>
        <dbReference type="ARBA" id="ARBA00023134"/>
    </source>
</evidence>
<dbReference type="SMART" id="SM00174">
    <property type="entry name" value="RHO"/>
    <property type="match status" value="1"/>
</dbReference>
<dbReference type="GO" id="GO:0003925">
    <property type="term" value="F:G protein activity"/>
    <property type="evidence" value="ECO:0007669"/>
    <property type="project" value="UniProtKB-EC"/>
</dbReference>
<dbReference type="GO" id="GO:0005525">
    <property type="term" value="F:GTP binding"/>
    <property type="evidence" value="ECO:0007669"/>
    <property type="project" value="UniProtKB-KW"/>
</dbReference>
<dbReference type="NCBIfam" id="TIGR00231">
    <property type="entry name" value="small_GTP"/>
    <property type="match status" value="1"/>
</dbReference>
<keyword evidence="4" id="KW-0547">Nucleotide-binding</keyword>
<evidence type="ECO:0000256" key="1">
    <source>
        <dbReference type="ARBA" id="ARBA00004236"/>
    </source>
</evidence>
<evidence type="ECO:0000256" key="3">
    <source>
        <dbReference type="ARBA" id="ARBA00022475"/>
    </source>
</evidence>
<dbReference type="Gene3D" id="3.40.50.300">
    <property type="entry name" value="P-loop containing nucleotide triphosphate hydrolases"/>
    <property type="match status" value="1"/>
</dbReference>
<dbReference type="PROSITE" id="PS51420">
    <property type="entry name" value="RHO"/>
    <property type="match status" value="1"/>
</dbReference>